<proteinExistence type="predicted"/>
<feature type="coiled-coil region" evidence="1">
    <location>
        <begin position="78"/>
        <end position="148"/>
    </location>
</feature>
<dbReference type="Pfam" id="PF16796">
    <property type="entry name" value="Microtub_bd"/>
    <property type="match status" value="1"/>
</dbReference>
<evidence type="ECO:0000313" key="5">
    <source>
        <dbReference type="Proteomes" id="UP001161438"/>
    </source>
</evidence>
<feature type="region of interest" description="Disordered" evidence="2">
    <location>
        <begin position="1"/>
        <end position="27"/>
    </location>
</feature>
<name>A0AA35NEK7_SACMI</name>
<keyword evidence="1" id="KW-0175">Coiled coil</keyword>
<evidence type="ECO:0000313" key="4">
    <source>
        <dbReference type="EMBL" id="CAI4035669.1"/>
    </source>
</evidence>
<dbReference type="EMBL" id="OX365769">
    <property type="protein sequence ID" value="CAI4035669.1"/>
    <property type="molecule type" value="Genomic_DNA"/>
</dbReference>
<evidence type="ECO:0000256" key="2">
    <source>
        <dbReference type="SAM" id="MobiDB-lite"/>
    </source>
</evidence>
<accession>A0AA35NEK7</accession>
<evidence type="ECO:0000256" key="1">
    <source>
        <dbReference type="SAM" id="Coils"/>
    </source>
</evidence>
<dbReference type="InterPro" id="IPR031852">
    <property type="entry name" value="Vik1/Cik1_MT-bd"/>
</dbReference>
<dbReference type="GO" id="GO:0008017">
    <property type="term" value="F:microtubule binding"/>
    <property type="evidence" value="ECO:0007669"/>
    <property type="project" value="InterPro"/>
</dbReference>
<sequence>MSNSKIPKLSFHCDTSSASRDFPKKKRQKKEMDMALAPNNNKLNILQGSGAGLRRCYADDSSAMRKKKLTFGGDPRVIERVKNNERKVRKDIDSLLNAISEIEKESVRVLDREIPGITLELDAKVRACRELQKEIDGLSTEMDLKDNQCDLQRRNVELSSKNIVSMHAVTVQEFENDLEEELSNAKREWTYKLMEVENLKPDEKLTGEMRHLKAEFEEVNRKLFILQNENEKKCREYESELNNNFEIFKKTKNDARIDLDEEQERLTKVLKDVQDIHAELKENIKICADEFDEFEKKAREAEMNFCNMELAVVPLRKELASKAQALTQVQEIKKQVEEKANAWRKKYAGELDKVQQELYTRQNLATSIEEIKGYTRCFAYANERDMPKEFHVNYVDQCICQNNGEKRVQAFDRVILEEIHKDHTRLYNECVPFLEKYISKLVSCSIVVVSQQRAAPMKMTLLKQIVEQYGEGYKMTLKTVRFDGSIKRNDVRLNSLAQIRDLSQDEECMNVLTLDTKLRKDEESDSMNIYIGNITASQLSKGLEEAPSILSHVLTKTKQCFVFRINGSENIEKALALAGILKETIRLPQLD</sequence>
<dbReference type="RefSeq" id="XP_056078789.1">
    <property type="nucleotide sequence ID" value="XM_056224918.1"/>
</dbReference>
<organism evidence="4 5">
    <name type="scientific">Saccharomyces mikatae IFO 1815</name>
    <dbReference type="NCBI Taxonomy" id="226126"/>
    <lineage>
        <taxon>Eukaryota</taxon>
        <taxon>Fungi</taxon>
        <taxon>Dikarya</taxon>
        <taxon>Ascomycota</taxon>
        <taxon>Saccharomycotina</taxon>
        <taxon>Saccharomycetes</taxon>
        <taxon>Saccharomycetales</taxon>
        <taxon>Saccharomycetaceae</taxon>
        <taxon>Saccharomyces</taxon>
    </lineage>
</organism>
<dbReference type="GeneID" id="80920543"/>
<dbReference type="AlphaFoldDB" id="A0AA35NEK7"/>
<protein>
    <recommendedName>
        <fullName evidence="3">Spindle pole body-associated protein Vik1/Cik1 microtubule binding domain-containing protein</fullName>
    </recommendedName>
</protein>
<dbReference type="Gene3D" id="3.40.850.20">
    <property type="match status" value="1"/>
</dbReference>
<reference evidence="4" key="1">
    <citation type="submission" date="2022-10" db="EMBL/GenBank/DDBJ databases">
        <authorList>
            <person name="Byrne P K."/>
        </authorList>
    </citation>
    <scope>NUCLEOTIDE SEQUENCE</scope>
    <source>
        <strain evidence="4">IFO1815</strain>
    </source>
</reference>
<evidence type="ECO:0000259" key="3">
    <source>
        <dbReference type="Pfam" id="PF16796"/>
    </source>
</evidence>
<dbReference type="Proteomes" id="UP001161438">
    <property type="component" value="Chromosome 13"/>
</dbReference>
<feature type="domain" description="Spindle pole body-associated protein Vik1/Cik1 microtubule binding" evidence="3">
    <location>
        <begin position="355"/>
        <end position="480"/>
    </location>
</feature>
<keyword evidence="5" id="KW-1185">Reference proteome</keyword>
<feature type="coiled-coil region" evidence="1">
    <location>
        <begin position="202"/>
        <end position="346"/>
    </location>
</feature>
<gene>
    <name evidence="4" type="primary">SMKI13G3200</name>
    <name evidence="4" type="ORF">SMKI_13G3200</name>
</gene>